<evidence type="ECO:0000259" key="2">
    <source>
        <dbReference type="Pfam" id="PF11470"/>
    </source>
</evidence>
<dbReference type="Gene3D" id="3.10.20.90">
    <property type="entry name" value="Phosphatidylinositol 3-kinase Catalytic Subunit, Chain A, domain 1"/>
    <property type="match status" value="2"/>
</dbReference>
<organism evidence="3 4">
    <name type="scientific">Bombyx mandarina</name>
    <name type="common">Wild silk moth</name>
    <name type="synonym">Wild silkworm</name>
    <dbReference type="NCBI Taxonomy" id="7092"/>
    <lineage>
        <taxon>Eukaryota</taxon>
        <taxon>Metazoa</taxon>
        <taxon>Ecdysozoa</taxon>
        <taxon>Arthropoda</taxon>
        <taxon>Hexapoda</taxon>
        <taxon>Insecta</taxon>
        <taxon>Pterygota</taxon>
        <taxon>Neoptera</taxon>
        <taxon>Endopterygota</taxon>
        <taxon>Lepidoptera</taxon>
        <taxon>Glossata</taxon>
        <taxon>Ditrysia</taxon>
        <taxon>Bombycoidea</taxon>
        <taxon>Bombycidae</taxon>
        <taxon>Bombycinae</taxon>
        <taxon>Bombyx</taxon>
    </lineage>
</organism>
<dbReference type="InterPro" id="IPR021569">
    <property type="entry name" value="TUG-UBL1"/>
</dbReference>
<gene>
    <name evidence="4" type="primary">LOC114243718</name>
</gene>
<dbReference type="GO" id="GO:0005737">
    <property type="term" value="C:cytoplasm"/>
    <property type="evidence" value="ECO:0007669"/>
    <property type="project" value="TreeGrafter"/>
</dbReference>
<feature type="compositionally biased region" description="Basic and acidic residues" evidence="1">
    <location>
        <begin position="181"/>
        <end position="199"/>
    </location>
</feature>
<evidence type="ECO:0000313" key="4">
    <source>
        <dbReference type="RefSeq" id="XP_028031112.1"/>
    </source>
</evidence>
<dbReference type="AlphaFoldDB" id="A0A6J2JQ34"/>
<name>A0A6J2JQ34_BOMMA</name>
<keyword evidence="3" id="KW-1185">Reference proteome</keyword>
<reference evidence="4" key="1">
    <citation type="submission" date="2025-08" db="UniProtKB">
        <authorList>
            <consortium name="RefSeq"/>
        </authorList>
    </citation>
    <scope>IDENTIFICATION</scope>
    <source>
        <tissue evidence="4">Silk gland</tissue>
    </source>
</reference>
<dbReference type="PANTHER" id="PTHR46467:SF1">
    <property type="entry name" value="TETHER CONTAINING UBX DOMAIN FOR GLUT4"/>
    <property type="match status" value="1"/>
</dbReference>
<dbReference type="Pfam" id="PF11470">
    <property type="entry name" value="TUG-UBL1"/>
    <property type="match status" value="1"/>
</dbReference>
<feature type="compositionally biased region" description="Low complexity" evidence="1">
    <location>
        <begin position="486"/>
        <end position="505"/>
    </location>
</feature>
<dbReference type="CDD" id="cd17075">
    <property type="entry name" value="UBX1_UBXN9"/>
    <property type="match status" value="1"/>
</dbReference>
<feature type="domain" description="TUG ubiquitin-like" evidence="2">
    <location>
        <begin position="9"/>
        <end position="71"/>
    </location>
</feature>
<dbReference type="SUPFAM" id="SSF54236">
    <property type="entry name" value="Ubiquitin-like"/>
    <property type="match status" value="2"/>
</dbReference>
<dbReference type="OrthoDB" id="440781at2759"/>
<dbReference type="InterPro" id="IPR029071">
    <property type="entry name" value="Ubiquitin-like_domsf"/>
</dbReference>
<dbReference type="GO" id="GO:0012506">
    <property type="term" value="C:vesicle membrane"/>
    <property type="evidence" value="ECO:0007669"/>
    <property type="project" value="TreeGrafter"/>
</dbReference>
<protein>
    <submittedName>
        <fullName evidence="4">Tether containing UBX domain for GLUT4</fullName>
    </submittedName>
</protein>
<dbReference type="InterPro" id="IPR059238">
    <property type="entry name" value="UBX1_UBXN9"/>
</dbReference>
<evidence type="ECO:0000256" key="1">
    <source>
        <dbReference type="SAM" id="MobiDB-lite"/>
    </source>
</evidence>
<dbReference type="Proteomes" id="UP000504629">
    <property type="component" value="Unplaced"/>
</dbReference>
<proteinExistence type="predicted"/>
<dbReference type="CDD" id="cd16105">
    <property type="entry name" value="Ubl_ASPSCR1_like"/>
    <property type="match status" value="1"/>
</dbReference>
<dbReference type="KEGG" id="bman:114243718"/>
<feature type="region of interest" description="Disordered" evidence="1">
    <location>
        <begin position="179"/>
        <end position="207"/>
    </location>
</feature>
<evidence type="ECO:0000313" key="3">
    <source>
        <dbReference type="Proteomes" id="UP000504629"/>
    </source>
</evidence>
<dbReference type="GO" id="GO:0005634">
    <property type="term" value="C:nucleus"/>
    <property type="evidence" value="ECO:0007669"/>
    <property type="project" value="TreeGrafter"/>
</dbReference>
<dbReference type="GeneID" id="114243718"/>
<sequence>MSKDIIILTPNGRRHKVHCTPDTSMLQILEDACQKQGFQPSDYNLKFHNQIMDLTTTIRFSNVPNRATLEMVECETRREESIVTIGLMLEDGERRTADFNPNIALYDMIMKLAPNEFGSLLNPCILYMRQEVVGVDALKLKSLRHLGLIKGKAILRLLNKLEDARQANVSAVYRCPISENKNSENKNKGSDIQLEKNTPDESISLPGPSVPINFLSEPTAKTLKIVKEQQQHIAEVSKTERNNLDKNVVNDEIQQETQNMLEIDSDRRNISSSLSQEFLERRLKIEEEVNFLGTQKAIVFTQPEIIENDLEDLPDDFYELTIEEVRKLYKDLQQQRLKLENTPLMTSTKREEVEKETSETVKLNKYKNAVVRIQFPDHMILQGIFAPTDTIEDVTNFLKEHLAHPEKPFHIFTTPLKETLEPKMTLLEARFVPCVHMHFKWLEESPDSLYLKKEIYSNTTTSDAASILASKYRAPSRRKLEEIHNSHTNSPTTSKSSKVPKWFKN</sequence>
<dbReference type="CDD" id="cd16118">
    <property type="entry name" value="UBX2_UBXN9"/>
    <property type="match status" value="1"/>
</dbReference>
<accession>A0A6J2JQ34</accession>
<dbReference type="GO" id="GO:0042593">
    <property type="term" value="P:glucose homeostasis"/>
    <property type="evidence" value="ECO:0007669"/>
    <property type="project" value="TreeGrafter"/>
</dbReference>
<dbReference type="GO" id="GO:0006886">
    <property type="term" value="P:intracellular protein transport"/>
    <property type="evidence" value="ECO:0007669"/>
    <property type="project" value="TreeGrafter"/>
</dbReference>
<dbReference type="PANTHER" id="PTHR46467">
    <property type="entry name" value="TETHER CONTAINING UBX DOMAIN FOR GLUT4"/>
    <property type="match status" value="1"/>
</dbReference>
<dbReference type="RefSeq" id="XP_028031112.1">
    <property type="nucleotide sequence ID" value="XM_028175311.1"/>
</dbReference>
<feature type="region of interest" description="Disordered" evidence="1">
    <location>
        <begin position="472"/>
        <end position="505"/>
    </location>
</feature>